<keyword evidence="4 8" id="KW-0482">Metalloprotease</keyword>
<evidence type="ECO:0000256" key="2">
    <source>
        <dbReference type="ARBA" id="ARBA00022723"/>
    </source>
</evidence>
<dbReference type="Proteomes" id="UP000035681">
    <property type="component" value="Unplaced"/>
</dbReference>
<dbReference type="GO" id="GO:0006508">
    <property type="term" value="P:proteolysis"/>
    <property type="evidence" value="ECO:0007669"/>
    <property type="project" value="UniProtKB-KW"/>
</dbReference>
<comment type="cofactor">
    <cofactor evidence="8">
        <name>Zn(2+)</name>
        <dbReference type="ChEBI" id="CHEBI:29105"/>
    </cofactor>
    <text evidence="8">Binds 1 zinc ion per subunit.</text>
</comment>
<feature type="active site" evidence="7">
    <location>
        <position position="509"/>
    </location>
</feature>
<feature type="domain" description="Peptidase M12A" evidence="10">
    <location>
        <begin position="418"/>
        <end position="612"/>
    </location>
</feature>
<evidence type="ECO:0000256" key="4">
    <source>
        <dbReference type="ARBA" id="ARBA00023049"/>
    </source>
</evidence>
<evidence type="ECO:0000259" key="9">
    <source>
        <dbReference type="PROSITE" id="PS50026"/>
    </source>
</evidence>
<evidence type="ECO:0000313" key="11">
    <source>
        <dbReference type="Proteomes" id="UP000035681"/>
    </source>
</evidence>
<keyword evidence="2 8" id="KW-0479">Metal-binding</keyword>
<dbReference type="PRINTS" id="PR00480">
    <property type="entry name" value="ASTACIN"/>
</dbReference>
<name>A0AAF5DEP1_STRER</name>
<evidence type="ECO:0000256" key="5">
    <source>
        <dbReference type="ARBA" id="ARBA00023157"/>
    </source>
</evidence>
<dbReference type="PROSITE" id="PS51864">
    <property type="entry name" value="ASTACIN"/>
    <property type="match status" value="2"/>
</dbReference>
<sequence>YFFFIITIIIVIQKKCLAKNTYLSLISDNNSIIVRRKREILIQDQYLWNTPHITYYVRASIDLLFVISALKIISHKTCLKFRNNRAKKDSMLSFEPGEIYETSLGRREPYLHKISVPPRQKNLRKLVRTVLFALGLDFEHNRKDRNNYVLIHRRNIKPQFLKFFDLIYKHLTESYGTNYDFHSVMHFAKYEFSRNRFSPSITALDRRKEFFMGATEHLSFNDRKFLNLKYCRKFPQVPLNCHNHGYPHPLKKYLCKCLPFFNGNNCKLFVRNRVCPGENIFYTQASETGKHIKLGNNCYFLIQSKASKVITLTIRFKNWNVFRRCNINNHLEVRYENDISVAGIPVCPSLKPFKVQTKDGRIIIISKYRNSKPSIRIKYWHINQKHDLNYLNIVNLNFIFLNCLTKIENNNTSLRGKREILRESKFLWKTSTITFTVKQSVNLNFVLQALLVISSETCLTFLYERNRLKAFLSFESESKYSTDLGKREIALHKIAVSSKEKNVGKLTREILHALGLDYEHNRKDRNKYITINNKNIKSSFKKNFDLLYNDLTDSYGIAYDFSSIMHYCKYEYSVNRWSSTFQAKDKRMEFFICSKPTPSFNDIKLLNLKYCNKTTSNSIKCQNFGYPHPTLSNFCKCLPFYYGQKCEKFNQNKGFNKENVFYSSAFVQAKKLFLCENCFFLIQSKPNKTIRLLIRFKNWQFFSKCNRNHYLEVRYGSDLSVSGIPYCPTFLPLKVQSKKDKIIIASYYKNPQYMIKIIFWEVNNKE</sequence>
<evidence type="ECO:0000256" key="6">
    <source>
        <dbReference type="PROSITE-ProRule" id="PRU00076"/>
    </source>
</evidence>
<dbReference type="Gene3D" id="3.40.390.10">
    <property type="entry name" value="Collagenase (Catalytic Domain)"/>
    <property type="match status" value="2"/>
</dbReference>
<keyword evidence="8" id="KW-0645">Protease</keyword>
<evidence type="ECO:0000259" key="10">
    <source>
        <dbReference type="PROSITE" id="PS51864"/>
    </source>
</evidence>
<keyword evidence="5 6" id="KW-1015">Disulfide bond</keyword>
<keyword evidence="1 6" id="KW-0245">EGF-like domain</keyword>
<accession>A0AAF5DEP1</accession>
<organism evidence="11 12">
    <name type="scientific">Strongyloides stercoralis</name>
    <name type="common">Threadworm</name>
    <dbReference type="NCBI Taxonomy" id="6248"/>
    <lineage>
        <taxon>Eukaryota</taxon>
        <taxon>Metazoa</taxon>
        <taxon>Ecdysozoa</taxon>
        <taxon>Nematoda</taxon>
        <taxon>Chromadorea</taxon>
        <taxon>Rhabditida</taxon>
        <taxon>Tylenchina</taxon>
        <taxon>Panagrolaimomorpha</taxon>
        <taxon>Strongyloidoidea</taxon>
        <taxon>Strongyloididae</taxon>
        <taxon>Strongyloides</taxon>
    </lineage>
</organism>
<feature type="disulfide bond" evidence="6">
    <location>
        <begin position="637"/>
        <end position="646"/>
    </location>
</feature>
<evidence type="ECO:0000256" key="1">
    <source>
        <dbReference type="ARBA" id="ARBA00022536"/>
    </source>
</evidence>
<dbReference type="PROSITE" id="PS00022">
    <property type="entry name" value="EGF_1"/>
    <property type="match status" value="2"/>
</dbReference>
<dbReference type="InterPro" id="IPR001506">
    <property type="entry name" value="Peptidase_M12A"/>
</dbReference>
<evidence type="ECO:0000256" key="7">
    <source>
        <dbReference type="PROSITE-ProRule" id="PRU01211"/>
    </source>
</evidence>
<evidence type="ECO:0000256" key="8">
    <source>
        <dbReference type="RuleBase" id="RU361183"/>
    </source>
</evidence>
<dbReference type="InterPro" id="IPR024079">
    <property type="entry name" value="MetalloPept_cat_dom_sf"/>
</dbReference>
<feature type="domain" description="EGF-like" evidence="9">
    <location>
        <begin position="607"/>
        <end position="647"/>
    </location>
</feature>
<keyword evidence="8" id="KW-0732">Signal</keyword>
<evidence type="ECO:0000256" key="3">
    <source>
        <dbReference type="ARBA" id="ARBA00022833"/>
    </source>
</evidence>
<feature type="domain" description="Peptidase M12A" evidence="10">
    <location>
        <begin position="24"/>
        <end position="232"/>
    </location>
</feature>
<keyword evidence="3 8" id="KW-0862">Zinc</keyword>
<dbReference type="PANTHER" id="PTHR10127">
    <property type="entry name" value="DISCOIDIN, CUB, EGF, LAMININ , AND ZINC METALLOPROTEASE DOMAIN CONTAINING"/>
    <property type="match status" value="1"/>
</dbReference>
<dbReference type="PANTHER" id="PTHR10127:SF877">
    <property type="entry name" value="ZINC METALLOPROTEINASE NAS-34"/>
    <property type="match status" value="1"/>
</dbReference>
<dbReference type="SMART" id="SM00235">
    <property type="entry name" value="ZnMc"/>
    <property type="match status" value="1"/>
</dbReference>
<proteinExistence type="predicted"/>
<dbReference type="EC" id="3.4.24.-" evidence="8"/>
<dbReference type="GO" id="GO:0008270">
    <property type="term" value="F:zinc ion binding"/>
    <property type="evidence" value="ECO:0007669"/>
    <property type="project" value="InterPro"/>
</dbReference>
<dbReference type="AlphaFoldDB" id="A0AAF5DEP1"/>
<dbReference type="PROSITE" id="PS50026">
    <property type="entry name" value="EGF_3"/>
    <property type="match status" value="2"/>
</dbReference>
<dbReference type="InterPro" id="IPR035914">
    <property type="entry name" value="Sperma_CUB_dom_sf"/>
</dbReference>
<keyword evidence="11" id="KW-1185">Reference proteome</keyword>
<dbReference type="Pfam" id="PF01400">
    <property type="entry name" value="Astacin"/>
    <property type="match status" value="2"/>
</dbReference>
<dbReference type="SUPFAM" id="SSF49854">
    <property type="entry name" value="Spermadhesin, CUB domain"/>
    <property type="match status" value="1"/>
</dbReference>
<evidence type="ECO:0000313" key="12">
    <source>
        <dbReference type="WBParaSite" id="TCONS_00010420.p1"/>
    </source>
</evidence>
<feature type="domain" description="EGF-like" evidence="9">
    <location>
        <begin position="227"/>
        <end position="267"/>
    </location>
</feature>
<dbReference type="InterPro" id="IPR000742">
    <property type="entry name" value="EGF"/>
</dbReference>
<protein>
    <recommendedName>
        <fullName evidence="8">Metalloendopeptidase</fullName>
        <ecNumber evidence="8">3.4.24.-</ecNumber>
    </recommendedName>
</protein>
<reference evidence="12" key="1">
    <citation type="submission" date="2024-02" db="UniProtKB">
        <authorList>
            <consortium name="WormBaseParasite"/>
        </authorList>
    </citation>
    <scope>IDENTIFICATION</scope>
</reference>
<dbReference type="WBParaSite" id="TCONS_00010420.p1">
    <property type="protein sequence ID" value="TCONS_00010420.p1"/>
    <property type="gene ID" value="XLOC_003527"/>
</dbReference>
<feature type="signal peptide" evidence="8">
    <location>
        <begin position="1"/>
        <end position="18"/>
    </location>
</feature>
<dbReference type="InterPro" id="IPR006026">
    <property type="entry name" value="Peptidase_Metallo"/>
</dbReference>
<keyword evidence="8" id="KW-0378">Hydrolase</keyword>
<feature type="chain" id="PRO_5041781888" description="Metalloendopeptidase" evidence="8">
    <location>
        <begin position="19"/>
        <end position="766"/>
    </location>
</feature>
<dbReference type="SUPFAM" id="SSF55486">
    <property type="entry name" value="Metalloproteases ('zincins'), catalytic domain"/>
    <property type="match status" value="2"/>
</dbReference>
<comment type="caution">
    <text evidence="6">Lacks conserved residue(s) required for the propagation of feature annotation.</text>
</comment>
<feature type="disulfide bond" evidence="6">
    <location>
        <begin position="257"/>
        <end position="266"/>
    </location>
</feature>
<dbReference type="GO" id="GO:0004222">
    <property type="term" value="F:metalloendopeptidase activity"/>
    <property type="evidence" value="ECO:0007669"/>
    <property type="project" value="UniProtKB-UniRule"/>
</dbReference>